<dbReference type="InterPro" id="IPR017214">
    <property type="entry name" value="UCP037471"/>
</dbReference>
<keyword evidence="6" id="KW-0732">Signal</keyword>
<evidence type="ECO:0000313" key="12">
    <source>
        <dbReference type="Proteomes" id="UP000235220"/>
    </source>
</evidence>
<evidence type="ECO:0000256" key="8">
    <source>
        <dbReference type="ARBA" id="ARBA00022989"/>
    </source>
</evidence>
<dbReference type="STRING" id="51240.A0A2I4GJS9"/>
<dbReference type="GO" id="GO:0046872">
    <property type="term" value="F:metal ion binding"/>
    <property type="evidence" value="ECO:0007669"/>
    <property type="project" value="UniProtKB-KW"/>
</dbReference>
<keyword evidence="5" id="KW-0479">Metal-binding</keyword>
<dbReference type="Gene3D" id="1.20.120.1770">
    <property type="match status" value="1"/>
</dbReference>
<keyword evidence="12" id="KW-1185">Reference proteome</keyword>
<evidence type="ECO:0000256" key="9">
    <source>
        <dbReference type="ARBA" id="ARBA00023136"/>
    </source>
</evidence>
<dbReference type="OrthoDB" id="2419613at2759"/>
<dbReference type="FunFam" id="1.20.120.1770:FF:000007">
    <property type="entry name" value="Cytochrome b561 and DOMON domain-containing protein"/>
    <property type="match status" value="1"/>
</dbReference>
<dbReference type="PROSITE" id="PS50939">
    <property type="entry name" value="CYTOCHROME_B561"/>
    <property type="match status" value="1"/>
</dbReference>
<keyword evidence="2 11" id="KW-0813">Transport</keyword>
<evidence type="ECO:0000313" key="13">
    <source>
        <dbReference type="RefSeq" id="XP_018844149.2"/>
    </source>
</evidence>
<dbReference type="InterPro" id="IPR045265">
    <property type="entry name" value="AIR12_DOMON"/>
</dbReference>
<dbReference type="PANTHER" id="PTHR23130">
    <property type="entry name" value="CYTOCHROME B561 AND DOMON DOMAIN-CONTAINING PROTEIN"/>
    <property type="match status" value="1"/>
</dbReference>
<dbReference type="InterPro" id="IPR006593">
    <property type="entry name" value="Cyt_b561/ferric_Rdtase_TM"/>
</dbReference>
<evidence type="ECO:0000256" key="4">
    <source>
        <dbReference type="ARBA" id="ARBA00022692"/>
    </source>
</evidence>
<evidence type="ECO:0000256" key="5">
    <source>
        <dbReference type="ARBA" id="ARBA00022723"/>
    </source>
</evidence>
<dbReference type="AlphaFoldDB" id="A0A2I4GJS9"/>
<dbReference type="PANTHER" id="PTHR23130:SF195">
    <property type="entry name" value="CYTOCHROME B561 AND DOMON DOMAIN-CONTAINING PROTEIN"/>
    <property type="match status" value="1"/>
</dbReference>
<evidence type="ECO:0000256" key="3">
    <source>
        <dbReference type="ARBA" id="ARBA00022617"/>
    </source>
</evidence>
<evidence type="ECO:0000256" key="6">
    <source>
        <dbReference type="ARBA" id="ARBA00022729"/>
    </source>
</evidence>
<comment type="subcellular location">
    <subcellularLocation>
        <location evidence="1">Membrane</location>
        <topology evidence="1">Multi-pass membrane protein</topology>
    </subcellularLocation>
</comment>
<dbReference type="CDD" id="cd08760">
    <property type="entry name" value="Cyt_b561_FRRS1_like"/>
    <property type="match status" value="1"/>
</dbReference>
<dbReference type="PROSITE" id="PS50836">
    <property type="entry name" value="DOMON"/>
    <property type="match status" value="1"/>
</dbReference>
<keyword evidence="8" id="KW-1133">Transmembrane helix</keyword>
<dbReference type="KEGG" id="jre:109008500"/>
<accession>A0A2I4GJS9</accession>
<dbReference type="FunCoup" id="A0A2I4GJS9">
    <property type="interactions" value="8"/>
</dbReference>
<evidence type="ECO:0000256" key="11">
    <source>
        <dbReference type="PIRNR" id="PIRNR037471"/>
    </source>
</evidence>
<keyword evidence="7 11" id="KW-0249">Electron transport</keyword>
<gene>
    <name evidence="13" type="primary">LOC109008500</name>
</gene>
<evidence type="ECO:0000256" key="1">
    <source>
        <dbReference type="ARBA" id="ARBA00004141"/>
    </source>
</evidence>
<dbReference type="GeneID" id="109008500"/>
<proteinExistence type="predicted"/>
<sequence length="391" mass="42877">MASPPSSASDFLVLTLWALLVISPVHSLTCNSQTFTNNGLYKQCLDLPTLSSYLHWTYNQSNSTLSIAFIAPPSKSEGWIAWAINPTGLTMKGSQTLLAFKSDNGAMIVKTYNISEIGPITESKISFNVWDLSAESSGSVMRLFAKVKVPSNPQTINQVWQVGPSVTGGVPDKHDMQPANLNAKSTLSLVGEQTATPSGTDSRTKKKNIHGVLNVVSWGILFPTGAIIARYLRTFESAEPAWFYLHVFCQVSAYAIGVAGWGTGLKLGSESQGIQHTGHRNIGIAVFCLATVQIFALFLRPKKDHKYRLYWNIYHHGIGYAILILGILNIFKGYDILQPAKKWKSAYIVVIIVLGAIALLLEAITWIVVLRRKSSKSTKPYDGFNNGQGRQ</sequence>
<dbReference type="Pfam" id="PF04526">
    <property type="entry name" value="DUF568"/>
    <property type="match status" value="1"/>
</dbReference>
<dbReference type="GO" id="GO:0016020">
    <property type="term" value="C:membrane"/>
    <property type="evidence" value="ECO:0007669"/>
    <property type="project" value="UniProtKB-SubCell"/>
</dbReference>
<dbReference type="Gramene" id="Jr14_06480_p1">
    <property type="protein sequence ID" value="cds.Jr14_06480_p1"/>
    <property type="gene ID" value="Jr14_06480"/>
</dbReference>
<dbReference type="CDD" id="cd09629">
    <property type="entry name" value="DOMON_CIL1_like"/>
    <property type="match status" value="1"/>
</dbReference>
<evidence type="ECO:0000256" key="10">
    <source>
        <dbReference type="ARBA" id="ARBA00053871"/>
    </source>
</evidence>
<dbReference type="PIRSF" id="PIRSF037471">
    <property type="entry name" value="UCP037471"/>
    <property type="match status" value="1"/>
</dbReference>
<dbReference type="Proteomes" id="UP000235220">
    <property type="component" value="Chromosome 14"/>
</dbReference>
<dbReference type="InterPro" id="IPR005018">
    <property type="entry name" value="DOMON_domain"/>
</dbReference>
<reference evidence="13" key="1">
    <citation type="submission" date="2025-08" db="UniProtKB">
        <authorList>
            <consortium name="RefSeq"/>
        </authorList>
    </citation>
    <scope>IDENTIFICATION</scope>
    <source>
        <tissue evidence="13">Leaves</tissue>
    </source>
</reference>
<keyword evidence="4" id="KW-0812">Transmembrane</keyword>
<name>A0A2I4GJS9_JUGRE</name>
<evidence type="ECO:0000256" key="7">
    <source>
        <dbReference type="ARBA" id="ARBA00022982"/>
    </source>
</evidence>
<evidence type="ECO:0000256" key="2">
    <source>
        <dbReference type="ARBA" id="ARBA00022448"/>
    </source>
</evidence>
<dbReference type="Pfam" id="PF03188">
    <property type="entry name" value="Cytochrom_B561"/>
    <property type="match status" value="1"/>
</dbReference>
<keyword evidence="3" id="KW-0408">Iron</keyword>
<comment type="function">
    <text evidence="10">May act as a catecholamine-responsive trans-membrane electron transporter.</text>
</comment>
<keyword evidence="3" id="KW-0349">Heme</keyword>
<comment type="cofactor">
    <cofactor evidence="11">
        <name>heme b</name>
        <dbReference type="ChEBI" id="CHEBI:60344"/>
    </cofactor>
    <text evidence="11">Binds 2 heme b groups non-covalently.</text>
</comment>
<organism evidence="12 13">
    <name type="scientific">Juglans regia</name>
    <name type="common">English walnut</name>
    <dbReference type="NCBI Taxonomy" id="51240"/>
    <lineage>
        <taxon>Eukaryota</taxon>
        <taxon>Viridiplantae</taxon>
        <taxon>Streptophyta</taxon>
        <taxon>Embryophyta</taxon>
        <taxon>Tracheophyta</taxon>
        <taxon>Spermatophyta</taxon>
        <taxon>Magnoliopsida</taxon>
        <taxon>eudicotyledons</taxon>
        <taxon>Gunneridae</taxon>
        <taxon>Pentapetalae</taxon>
        <taxon>rosids</taxon>
        <taxon>fabids</taxon>
        <taxon>Fagales</taxon>
        <taxon>Juglandaceae</taxon>
        <taxon>Juglans</taxon>
    </lineage>
</organism>
<dbReference type="RefSeq" id="XP_018844149.2">
    <property type="nucleotide sequence ID" value="XM_018988604.2"/>
</dbReference>
<keyword evidence="9 11" id="KW-0472">Membrane</keyword>
<dbReference type="SMART" id="SM00665">
    <property type="entry name" value="B561"/>
    <property type="match status" value="1"/>
</dbReference>
<protein>
    <recommendedName>
        <fullName evidence="11">Cytochrome b561 and DOMON domain-containing protein</fullName>
    </recommendedName>
</protein>